<sequence>MIYQQTGMMIRQTSYSESSRIITILTESGEQVPLMARGFNKPKNQFITLRQGYLEALFTYNRFKGMGTLNDVDVTERYKNINGNFDVYTHASYILEVISRALEDDIAEPGFYRLLKKAFKLLDEGNSSFAVTSLVLVKMLPAYGGQLNLDSCAVCGRNDYKKYSHYSFKYHNVICYDCLTDETLERTIPVSNRVLYFALYLQSVKLDDVNSIKLSEDTGRQLLKFIEVMYEEYSGVFFRSRKLVDPQ</sequence>
<evidence type="ECO:0000259" key="8">
    <source>
        <dbReference type="Pfam" id="PF11967"/>
    </source>
</evidence>
<evidence type="ECO:0000256" key="7">
    <source>
        <dbReference type="HAMAP-Rule" id="MF_00201"/>
    </source>
</evidence>
<dbReference type="HAMAP" id="MF_00201">
    <property type="entry name" value="RecO"/>
    <property type="match status" value="1"/>
</dbReference>
<dbReference type="PANTHER" id="PTHR33991">
    <property type="entry name" value="DNA REPAIR PROTEIN RECO"/>
    <property type="match status" value="1"/>
</dbReference>
<comment type="function">
    <text evidence="7">Involved in DNA repair and RecF pathway recombination.</text>
</comment>
<evidence type="ECO:0000256" key="4">
    <source>
        <dbReference type="ARBA" id="ARBA00023172"/>
    </source>
</evidence>
<dbReference type="GO" id="GO:0006302">
    <property type="term" value="P:double-strand break repair"/>
    <property type="evidence" value="ECO:0007669"/>
    <property type="project" value="TreeGrafter"/>
</dbReference>
<evidence type="ECO:0000256" key="3">
    <source>
        <dbReference type="ARBA" id="ARBA00022763"/>
    </source>
</evidence>
<dbReference type="Pfam" id="PF11967">
    <property type="entry name" value="RecO_N"/>
    <property type="match status" value="1"/>
</dbReference>
<dbReference type="SUPFAM" id="SSF57863">
    <property type="entry name" value="ArfGap/RecO-like zinc finger"/>
    <property type="match status" value="1"/>
</dbReference>
<dbReference type="InterPro" id="IPR022572">
    <property type="entry name" value="DNA_rep/recomb_RecO_N"/>
</dbReference>
<feature type="domain" description="DNA replication/recombination mediator RecO N-terminal" evidence="8">
    <location>
        <begin position="1"/>
        <end position="76"/>
    </location>
</feature>
<evidence type="ECO:0000256" key="1">
    <source>
        <dbReference type="ARBA" id="ARBA00007452"/>
    </source>
</evidence>
<evidence type="ECO:0000313" key="12">
    <source>
        <dbReference type="Proteomes" id="UP000545588"/>
    </source>
</evidence>
<keyword evidence="12" id="KW-1185">Reference proteome</keyword>
<name>A0A6V7RAH8_9STAP</name>
<evidence type="ECO:0000256" key="6">
    <source>
        <dbReference type="ARBA" id="ARBA00033409"/>
    </source>
</evidence>
<keyword evidence="4 7" id="KW-0233">DNA recombination</keyword>
<dbReference type="SUPFAM" id="SSF50249">
    <property type="entry name" value="Nucleic acid-binding proteins"/>
    <property type="match status" value="1"/>
</dbReference>
<dbReference type="InterPro" id="IPR012340">
    <property type="entry name" value="NA-bd_OB-fold"/>
</dbReference>
<dbReference type="GO" id="GO:0006310">
    <property type="term" value="P:DNA recombination"/>
    <property type="evidence" value="ECO:0007669"/>
    <property type="project" value="UniProtKB-UniRule"/>
</dbReference>
<gene>
    <name evidence="7 9" type="primary">recO</name>
    <name evidence="10" type="ORF">HNR41_000769</name>
    <name evidence="9" type="ORF">JEOCOQ751_00837</name>
</gene>
<dbReference type="EMBL" id="JACHFF010000001">
    <property type="protein sequence ID" value="MBB6422843.1"/>
    <property type="molecule type" value="Genomic_DNA"/>
</dbReference>
<evidence type="ECO:0000313" key="10">
    <source>
        <dbReference type="EMBL" id="MBB6422843.1"/>
    </source>
</evidence>
<comment type="similarity">
    <text evidence="1 7">Belongs to the RecO family.</text>
</comment>
<reference evidence="9 11" key="1">
    <citation type="submission" date="2020-07" db="EMBL/GenBank/DDBJ databases">
        <authorList>
            <person name="Criscuolo A."/>
        </authorList>
    </citation>
    <scope>NUCLEOTIDE SEQUENCE [LARGE SCALE GENOMIC DNA]</scope>
    <source>
        <strain evidence="9">CIP111751</strain>
    </source>
</reference>
<evidence type="ECO:0000256" key="2">
    <source>
        <dbReference type="ARBA" id="ARBA00021310"/>
    </source>
</evidence>
<keyword evidence="3 7" id="KW-0227">DNA damage</keyword>
<evidence type="ECO:0000313" key="9">
    <source>
        <dbReference type="EMBL" id="CAD2073964.1"/>
    </source>
</evidence>
<dbReference type="InterPro" id="IPR042242">
    <property type="entry name" value="RecO_C"/>
</dbReference>
<dbReference type="RefSeq" id="WP_184281910.1">
    <property type="nucleotide sequence ID" value="NZ_BMCO01000001.1"/>
</dbReference>
<dbReference type="Gene3D" id="1.20.1440.120">
    <property type="entry name" value="Recombination protein O, C-terminal domain"/>
    <property type="match status" value="1"/>
</dbReference>
<evidence type="ECO:0000313" key="11">
    <source>
        <dbReference type="Proteomes" id="UP000534001"/>
    </source>
</evidence>
<dbReference type="InterPro" id="IPR003717">
    <property type="entry name" value="RecO"/>
</dbReference>
<dbReference type="Proteomes" id="UP000545588">
    <property type="component" value="Unassembled WGS sequence"/>
</dbReference>
<dbReference type="AlphaFoldDB" id="A0A6V7RAH8"/>
<dbReference type="EMBL" id="CAJEWA010000005">
    <property type="protein sequence ID" value="CAD2073964.1"/>
    <property type="molecule type" value="Genomic_DNA"/>
</dbReference>
<dbReference type="PANTHER" id="PTHR33991:SF1">
    <property type="entry name" value="DNA REPAIR PROTEIN RECO"/>
    <property type="match status" value="1"/>
</dbReference>
<keyword evidence="5 7" id="KW-0234">DNA repair</keyword>
<reference evidence="10 12" key="2">
    <citation type="submission" date="2020-08" db="EMBL/GenBank/DDBJ databases">
        <title>Genomic Encyclopedia of Type Strains, Phase IV (KMG-IV): sequencing the most valuable type-strain genomes for metagenomic binning, comparative biology and taxonomic classification.</title>
        <authorList>
            <person name="Goeker M."/>
        </authorList>
    </citation>
    <scope>NUCLEOTIDE SEQUENCE [LARGE SCALE GENOMIC DNA]</scope>
    <source>
        <strain evidence="10 12">DSM 22419</strain>
    </source>
</reference>
<protein>
    <recommendedName>
        <fullName evidence="2 7">DNA repair protein RecO</fullName>
    </recommendedName>
    <alternativeName>
        <fullName evidence="6 7">Recombination protein O</fullName>
    </alternativeName>
</protein>
<dbReference type="InterPro" id="IPR037278">
    <property type="entry name" value="ARFGAP/RecO"/>
</dbReference>
<dbReference type="GO" id="GO:0043590">
    <property type="term" value="C:bacterial nucleoid"/>
    <property type="evidence" value="ECO:0007669"/>
    <property type="project" value="TreeGrafter"/>
</dbReference>
<proteinExistence type="inferred from homology"/>
<evidence type="ECO:0000256" key="5">
    <source>
        <dbReference type="ARBA" id="ARBA00023204"/>
    </source>
</evidence>
<dbReference type="NCBIfam" id="TIGR00613">
    <property type="entry name" value="reco"/>
    <property type="match status" value="1"/>
</dbReference>
<dbReference type="Pfam" id="PF02565">
    <property type="entry name" value="RecO_C"/>
    <property type="match status" value="1"/>
</dbReference>
<accession>A0A6V7RAH8</accession>
<dbReference type="Gene3D" id="2.40.50.140">
    <property type="entry name" value="Nucleic acid-binding proteins"/>
    <property type="match status" value="1"/>
</dbReference>
<comment type="caution">
    <text evidence="9">The sequence shown here is derived from an EMBL/GenBank/DDBJ whole genome shotgun (WGS) entry which is preliminary data.</text>
</comment>
<dbReference type="Proteomes" id="UP000534001">
    <property type="component" value="Unassembled WGS sequence"/>
</dbReference>
<organism evidence="9 11">
    <name type="scientific">Jeotgalicoccus coquinae</name>
    <dbReference type="NCBI Taxonomy" id="709509"/>
    <lineage>
        <taxon>Bacteria</taxon>
        <taxon>Bacillati</taxon>
        <taxon>Bacillota</taxon>
        <taxon>Bacilli</taxon>
        <taxon>Bacillales</taxon>
        <taxon>Staphylococcaceae</taxon>
        <taxon>Jeotgalicoccus</taxon>
    </lineage>
</organism>